<dbReference type="PANTHER" id="PTHR12935:SF0">
    <property type="entry name" value="GAMMA-GLUTAMYLCYCLOTRANSFERASE"/>
    <property type="match status" value="1"/>
</dbReference>
<dbReference type="STRING" id="42253.NITMOv2_2943"/>
<dbReference type="CDD" id="cd06661">
    <property type="entry name" value="GGCT_like"/>
    <property type="match status" value="1"/>
</dbReference>
<reference evidence="4 5" key="1">
    <citation type="journal article" date="2015" name="Proc. Natl. Acad. Sci. U.S.A.">
        <title>Expanded metabolic versatility of ubiquitous nitrite-oxidizing bacteria from the genus Nitrospira.</title>
        <authorList>
            <person name="Koch H."/>
            <person name="Lucker S."/>
            <person name="Albertsen M."/>
            <person name="Kitzinger K."/>
            <person name="Herbold C."/>
            <person name="Spieck E."/>
            <person name="Nielsen P.H."/>
            <person name="Wagner M."/>
            <person name="Daims H."/>
        </authorList>
    </citation>
    <scope>NUCLEOTIDE SEQUENCE [LARGE SCALE GENOMIC DNA]</scope>
    <source>
        <strain evidence="4 5">NSP M-1</strain>
    </source>
</reference>
<dbReference type="Gene3D" id="3.10.490.10">
    <property type="entry name" value="Gamma-glutamyl cyclotransferase-like"/>
    <property type="match status" value="1"/>
</dbReference>
<feature type="binding site" evidence="3">
    <location>
        <position position="122"/>
    </location>
    <ligand>
        <name>substrate</name>
    </ligand>
</feature>
<organism evidence="4 5">
    <name type="scientific">Nitrospira moscoviensis</name>
    <dbReference type="NCBI Taxonomy" id="42253"/>
    <lineage>
        <taxon>Bacteria</taxon>
        <taxon>Pseudomonadati</taxon>
        <taxon>Nitrospirota</taxon>
        <taxon>Nitrospiria</taxon>
        <taxon>Nitrospirales</taxon>
        <taxon>Nitrospiraceae</taxon>
        <taxon>Nitrospira</taxon>
    </lineage>
</organism>
<protein>
    <submittedName>
        <fullName evidence="4">AIG2 family protein</fullName>
    </submittedName>
</protein>
<dbReference type="GO" id="GO:0003839">
    <property type="term" value="F:gamma-glutamylcyclotransferase activity"/>
    <property type="evidence" value="ECO:0007669"/>
    <property type="project" value="InterPro"/>
</dbReference>
<dbReference type="InterPro" id="IPR013024">
    <property type="entry name" value="GGCT-like"/>
</dbReference>
<evidence type="ECO:0000256" key="1">
    <source>
        <dbReference type="ARBA" id="ARBA00023239"/>
    </source>
</evidence>
<dbReference type="InterPro" id="IPR036568">
    <property type="entry name" value="GGCT-like_sf"/>
</dbReference>
<keyword evidence="1" id="KW-0456">Lyase</keyword>
<evidence type="ECO:0000313" key="4">
    <source>
        <dbReference type="EMBL" id="ALA59348.1"/>
    </source>
</evidence>
<proteinExistence type="predicted"/>
<name>A0A0K2GEG9_NITMO</name>
<gene>
    <name evidence="4" type="ORF">NITMOv2_2943</name>
</gene>
<sequence>MLHWYFAYGSNLDTGRLEDRVGRRNIEWRLARLDGYRLSFDKPANDGSGYAMVVPEKGHTVHGVLYTLQDHELEKLDKHEGAHKRQYVRRTITVTTHEGDSISAECYFAVSPSSGLRPRRVYLDLIINGAKGHNLSPAYIEWLQSLTAVDD</sequence>
<dbReference type="KEGG" id="nmv:NITMOv2_2943"/>
<dbReference type="AlphaFoldDB" id="A0A0K2GEG9"/>
<dbReference type="PATRIC" id="fig|42253.5.peg.2911"/>
<dbReference type="Proteomes" id="UP000069205">
    <property type="component" value="Chromosome"/>
</dbReference>
<keyword evidence="5" id="KW-1185">Reference proteome</keyword>
<dbReference type="OrthoDB" id="5401862at2"/>
<dbReference type="RefSeq" id="WP_083448015.1">
    <property type="nucleotide sequence ID" value="NZ_CP011801.1"/>
</dbReference>
<accession>A0A0K2GEG9</accession>
<dbReference type="InterPro" id="IPR017939">
    <property type="entry name" value="G-Glutamylcylcotransferase"/>
</dbReference>
<dbReference type="SUPFAM" id="SSF110857">
    <property type="entry name" value="Gamma-glutamyl cyclotransferase-like"/>
    <property type="match status" value="1"/>
</dbReference>
<dbReference type="EMBL" id="CP011801">
    <property type="protein sequence ID" value="ALA59348.1"/>
    <property type="molecule type" value="Genomic_DNA"/>
</dbReference>
<feature type="active site" description="Proton acceptor" evidence="2">
    <location>
        <position position="80"/>
    </location>
</feature>
<dbReference type="Pfam" id="PF13772">
    <property type="entry name" value="AIG2_2"/>
    <property type="match status" value="1"/>
</dbReference>
<evidence type="ECO:0000256" key="2">
    <source>
        <dbReference type="PIRSR" id="PIRSR617939-1"/>
    </source>
</evidence>
<dbReference type="PANTHER" id="PTHR12935">
    <property type="entry name" value="GAMMA-GLUTAMYLCYCLOTRANSFERASE"/>
    <property type="match status" value="1"/>
</dbReference>
<evidence type="ECO:0000313" key="5">
    <source>
        <dbReference type="Proteomes" id="UP000069205"/>
    </source>
</evidence>
<feature type="binding site" evidence="3">
    <location>
        <begin position="5"/>
        <end position="10"/>
    </location>
    <ligand>
        <name>substrate</name>
    </ligand>
</feature>
<evidence type="ECO:0000256" key="3">
    <source>
        <dbReference type="PIRSR" id="PIRSR617939-2"/>
    </source>
</evidence>